<name>A0ABR4AZ74_9LECA</name>
<dbReference type="EMBL" id="JBHFEH010000041">
    <property type="protein sequence ID" value="KAL2050954.1"/>
    <property type="molecule type" value="Genomic_DNA"/>
</dbReference>
<accession>A0ABR4AZ74</accession>
<organism evidence="1 2">
    <name type="scientific">Lepraria finkii</name>
    <dbReference type="NCBI Taxonomy" id="1340010"/>
    <lineage>
        <taxon>Eukaryota</taxon>
        <taxon>Fungi</taxon>
        <taxon>Dikarya</taxon>
        <taxon>Ascomycota</taxon>
        <taxon>Pezizomycotina</taxon>
        <taxon>Lecanoromycetes</taxon>
        <taxon>OSLEUM clade</taxon>
        <taxon>Lecanoromycetidae</taxon>
        <taxon>Lecanorales</taxon>
        <taxon>Lecanorineae</taxon>
        <taxon>Stereocaulaceae</taxon>
        <taxon>Lepraria</taxon>
    </lineage>
</organism>
<evidence type="ECO:0000313" key="2">
    <source>
        <dbReference type="Proteomes" id="UP001590951"/>
    </source>
</evidence>
<comment type="caution">
    <text evidence="1">The sequence shown here is derived from an EMBL/GenBank/DDBJ whole genome shotgun (WGS) entry which is preliminary data.</text>
</comment>
<keyword evidence="2" id="KW-1185">Reference proteome</keyword>
<reference evidence="1 2" key="1">
    <citation type="submission" date="2024-09" db="EMBL/GenBank/DDBJ databases">
        <title>Rethinking Asexuality: The Enigmatic Case of Functional Sexual Genes in Lepraria (Stereocaulaceae).</title>
        <authorList>
            <person name="Doellman M."/>
            <person name="Sun Y."/>
            <person name="Barcenas-Pena A."/>
            <person name="Lumbsch H.T."/>
            <person name="Grewe F."/>
        </authorList>
    </citation>
    <scope>NUCLEOTIDE SEQUENCE [LARGE SCALE GENOMIC DNA]</scope>
    <source>
        <strain evidence="1 2">Grewe 0041</strain>
    </source>
</reference>
<proteinExistence type="predicted"/>
<sequence>MHPEAVFKTAKTEQFRGLRALRADQAWNLAGSLVSIEMDETFFQYVRGGTNETCTTLDLVVFEQHQKSLQLVEPWTYATLHQRVQQWLEQEGIRTEQSALLLVVKKWEPTKSLAVAIGKVISSRGRKSPGSLNKQKAGVAGSHLWRDAHSQSGEPTEVEVCCANCQAESSRRMDGRPQYTMTKGLYVGWEHRYNNCGKKKPWGGRQQRHFILLNLAFDMSRSTHSLTA</sequence>
<gene>
    <name evidence="1" type="ORF">ABVK25_008853</name>
</gene>
<dbReference type="Proteomes" id="UP001590951">
    <property type="component" value="Unassembled WGS sequence"/>
</dbReference>
<evidence type="ECO:0000313" key="1">
    <source>
        <dbReference type="EMBL" id="KAL2050954.1"/>
    </source>
</evidence>
<protein>
    <submittedName>
        <fullName evidence="1">Uncharacterized protein</fullName>
    </submittedName>
</protein>